<dbReference type="GO" id="GO:0016787">
    <property type="term" value="F:hydrolase activity"/>
    <property type="evidence" value="ECO:0007669"/>
    <property type="project" value="UniProtKB-KW"/>
</dbReference>
<dbReference type="PRINTS" id="PR00412">
    <property type="entry name" value="EPOXHYDRLASE"/>
</dbReference>
<organism evidence="3 4">
    <name type="scientific">Pseudohongiella nitratireducens</name>
    <dbReference type="NCBI Taxonomy" id="1768907"/>
    <lineage>
        <taxon>Bacteria</taxon>
        <taxon>Pseudomonadati</taxon>
        <taxon>Pseudomonadota</taxon>
        <taxon>Gammaproteobacteria</taxon>
        <taxon>Pseudomonadales</taxon>
        <taxon>Pseudohongiellaceae</taxon>
        <taxon>Pseudohongiella</taxon>
    </lineage>
</organism>
<dbReference type="FunFam" id="3.40.50.1820:FF:000039">
    <property type="entry name" value="Esterase ybfF"/>
    <property type="match status" value="1"/>
</dbReference>
<reference evidence="3" key="1">
    <citation type="journal article" date="2014" name="Int. J. Syst. Evol. Microbiol.">
        <title>Complete genome sequence of Corynebacterium casei LMG S-19264T (=DSM 44701T), isolated from a smear-ripened cheese.</title>
        <authorList>
            <consortium name="US DOE Joint Genome Institute (JGI-PGF)"/>
            <person name="Walter F."/>
            <person name="Albersmeier A."/>
            <person name="Kalinowski J."/>
            <person name="Ruckert C."/>
        </authorList>
    </citation>
    <scope>NUCLEOTIDE SEQUENCE</scope>
    <source>
        <strain evidence="3">CGMCC 1.15425</strain>
    </source>
</reference>
<dbReference type="PRINTS" id="PR00111">
    <property type="entry name" value="ABHYDROLASE"/>
</dbReference>
<dbReference type="InterPro" id="IPR000073">
    <property type="entry name" value="AB_hydrolase_1"/>
</dbReference>
<keyword evidence="1" id="KW-0378">Hydrolase</keyword>
<dbReference type="RefSeq" id="WP_068809983.1">
    <property type="nucleotide sequence ID" value="NZ_BMIY01000003.1"/>
</dbReference>
<gene>
    <name evidence="3" type="ORF">GCM10011403_08950</name>
</gene>
<keyword evidence="4" id="KW-1185">Reference proteome</keyword>
<dbReference type="AlphaFoldDB" id="A0A917GQ15"/>
<sequence length="273" mass="30734">MTDGVSTHSSRGLELNYRQFGEQGPPLLVMHGLFGNQSNWAWHSRKLAETYRVFALDMRNHGASPHSDQMSYPEMAEDVIRFMDEQGIDKAMVLGHSMGGKVAMQLALNWPERVQKLVVADISPVYYGGKGKGEHDDIFSGLNAIDLASIASRKEADAQLAKWEPDEIVRQFLLSNLVRAEAGGFEWRVNLAALQSNYDALRDAPEGDGQYKGPVLFVRGDESRYIQSRHKEQILARFPAAQVKTIMQTGHWLHAEKPETFFRIVSDFLQEEG</sequence>
<dbReference type="Proteomes" id="UP000627715">
    <property type="component" value="Unassembled WGS sequence"/>
</dbReference>
<feature type="domain" description="AB hydrolase-1" evidence="2">
    <location>
        <begin position="27"/>
        <end position="263"/>
    </location>
</feature>
<dbReference type="EMBL" id="BMIY01000003">
    <property type="protein sequence ID" value="GGG53991.1"/>
    <property type="molecule type" value="Genomic_DNA"/>
</dbReference>
<evidence type="ECO:0000256" key="1">
    <source>
        <dbReference type="ARBA" id="ARBA00022801"/>
    </source>
</evidence>
<evidence type="ECO:0000259" key="2">
    <source>
        <dbReference type="Pfam" id="PF12697"/>
    </source>
</evidence>
<evidence type="ECO:0000313" key="4">
    <source>
        <dbReference type="Proteomes" id="UP000627715"/>
    </source>
</evidence>
<dbReference type="OrthoDB" id="9808398at2"/>
<proteinExistence type="predicted"/>
<dbReference type="PANTHER" id="PTHR46118">
    <property type="entry name" value="PROTEIN ABHD11"/>
    <property type="match status" value="1"/>
</dbReference>
<dbReference type="InterPro" id="IPR029058">
    <property type="entry name" value="AB_hydrolase_fold"/>
</dbReference>
<dbReference type="Pfam" id="PF12697">
    <property type="entry name" value="Abhydrolase_6"/>
    <property type="match status" value="1"/>
</dbReference>
<dbReference type="InterPro" id="IPR000639">
    <property type="entry name" value="Epox_hydrolase-like"/>
</dbReference>
<dbReference type="Gene3D" id="3.40.50.1820">
    <property type="entry name" value="alpha/beta hydrolase"/>
    <property type="match status" value="1"/>
</dbReference>
<protein>
    <submittedName>
        <fullName evidence="3">Acyl-CoA esterase</fullName>
    </submittedName>
</protein>
<evidence type="ECO:0000313" key="3">
    <source>
        <dbReference type="EMBL" id="GGG53991.1"/>
    </source>
</evidence>
<dbReference type="SUPFAM" id="SSF53474">
    <property type="entry name" value="alpha/beta-Hydrolases"/>
    <property type="match status" value="1"/>
</dbReference>
<name>A0A917GQ15_9GAMM</name>
<comment type="caution">
    <text evidence="3">The sequence shown here is derived from an EMBL/GenBank/DDBJ whole genome shotgun (WGS) entry which is preliminary data.</text>
</comment>
<dbReference type="PANTHER" id="PTHR46118:SF4">
    <property type="entry name" value="PROTEIN ABHD11"/>
    <property type="match status" value="1"/>
</dbReference>
<accession>A0A917GQ15</accession>
<reference evidence="3" key="2">
    <citation type="submission" date="2020-09" db="EMBL/GenBank/DDBJ databases">
        <authorList>
            <person name="Sun Q."/>
            <person name="Zhou Y."/>
        </authorList>
    </citation>
    <scope>NUCLEOTIDE SEQUENCE</scope>
    <source>
        <strain evidence="3">CGMCC 1.15425</strain>
    </source>
</reference>